<keyword evidence="8 10" id="KW-1133">Transmembrane helix</keyword>
<comment type="function">
    <text evidence="1 10">Controls the rotational direction of flagella during chemotaxis.</text>
</comment>
<dbReference type="InterPro" id="IPR005503">
    <property type="entry name" value="FliL"/>
</dbReference>
<keyword evidence="7 10" id="KW-0283">Flagellar rotation</keyword>
<keyword evidence="9 10" id="KW-0472">Membrane</keyword>
<evidence type="ECO:0000256" key="6">
    <source>
        <dbReference type="ARBA" id="ARBA00022692"/>
    </source>
</evidence>
<dbReference type="GO" id="GO:0009425">
    <property type="term" value="C:bacterial-type flagellum basal body"/>
    <property type="evidence" value="ECO:0007669"/>
    <property type="project" value="InterPro"/>
</dbReference>
<evidence type="ECO:0000256" key="10">
    <source>
        <dbReference type="RuleBase" id="RU364125"/>
    </source>
</evidence>
<comment type="subcellular location">
    <subcellularLocation>
        <location evidence="10">Cell inner membrane</location>
    </subcellularLocation>
    <subcellularLocation>
        <location evidence="2">Cell membrane</location>
        <topology evidence="2">Single-pass membrane protein</topology>
    </subcellularLocation>
</comment>
<evidence type="ECO:0000256" key="9">
    <source>
        <dbReference type="ARBA" id="ARBA00023136"/>
    </source>
</evidence>
<evidence type="ECO:0000256" key="7">
    <source>
        <dbReference type="ARBA" id="ARBA00022779"/>
    </source>
</evidence>
<dbReference type="PANTHER" id="PTHR35091">
    <property type="entry name" value="FLAGELLAR PROTEIN FLIL"/>
    <property type="match status" value="1"/>
</dbReference>
<keyword evidence="10" id="KW-0997">Cell inner membrane</keyword>
<dbReference type="AlphaFoldDB" id="A0A1M6G6Q7"/>
<keyword evidence="12" id="KW-1185">Reference proteome</keyword>
<organism evidence="11 12">
    <name type="scientific">Wenxinia saemankumensis</name>
    <dbReference type="NCBI Taxonomy" id="1447782"/>
    <lineage>
        <taxon>Bacteria</taxon>
        <taxon>Pseudomonadati</taxon>
        <taxon>Pseudomonadota</taxon>
        <taxon>Alphaproteobacteria</taxon>
        <taxon>Rhodobacterales</taxon>
        <taxon>Roseobacteraceae</taxon>
        <taxon>Wenxinia</taxon>
    </lineage>
</organism>
<dbReference type="GO" id="GO:0005886">
    <property type="term" value="C:plasma membrane"/>
    <property type="evidence" value="ECO:0007669"/>
    <property type="project" value="UniProtKB-SubCell"/>
</dbReference>
<gene>
    <name evidence="11" type="ORF">SAMN05444417_2717</name>
</gene>
<keyword evidence="11" id="KW-0282">Flagellum</keyword>
<dbReference type="PANTHER" id="PTHR35091:SF2">
    <property type="entry name" value="FLAGELLAR PROTEIN FLIL"/>
    <property type="match status" value="1"/>
</dbReference>
<proteinExistence type="inferred from homology"/>
<keyword evidence="5 10" id="KW-0145">Chemotaxis</keyword>
<keyword evidence="4" id="KW-1003">Cell membrane</keyword>
<keyword evidence="11" id="KW-0969">Cilium</keyword>
<keyword evidence="11" id="KW-0966">Cell projection</keyword>
<evidence type="ECO:0000313" key="12">
    <source>
        <dbReference type="Proteomes" id="UP000184292"/>
    </source>
</evidence>
<dbReference type="STRING" id="1447782.SAMN05444417_2717"/>
<dbReference type="GO" id="GO:0071978">
    <property type="term" value="P:bacterial-type flagellum-dependent swarming motility"/>
    <property type="evidence" value="ECO:0007669"/>
    <property type="project" value="TreeGrafter"/>
</dbReference>
<dbReference type="RefSeq" id="WP_073331593.1">
    <property type="nucleotide sequence ID" value="NZ_FQYO01000004.1"/>
</dbReference>
<accession>A0A1M6G6Q7</accession>
<name>A0A1M6G6Q7_9RHOB</name>
<keyword evidence="6 10" id="KW-0812">Transmembrane</keyword>
<feature type="transmembrane region" description="Helical" evidence="10">
    <location>
        <begin position="23"/>
        <end position="46"/>
    </location>
</feature>
<reference evidence="11 12" key="1">
    <citation type="submission" date="2016-11" db="EMBL/GenBank/DDBJ databases">
        <authorList>
            <person name="Jaros S."/>
            <person name="Januszkiewicz K."/>
            <person name="Wedrychowicz H."/>
        </authorList>
    </citation>
    <scope>NUCLEOTIDE SEQUENCE [LARGE SCALE GENOMIC DNA]</scope>
    <source>
        <strain evidence="11 12">DSM 100565</strain>
    </source>
</reference>
<protein>
    <recommendedName>
        <fullName evidence="10">Flagellar protein FliL</fullName>
    </recommendedName>
</protein>
<evidence type="ECO:0000256" key="2">
    <source>
        <dbReference type="ARBA" id="ARBA00004162"/>
    </source>
</evidence>
<dbReference type="EMBL" id="FQYO01000004">
    <property type="protein sequence ID" value="SHJ05661.1"/>
    <property type="molecule type" value="Genomic_DNA"/>
</dbReference>
<evidence type="ECO:0000256" key="3">
    <source>
        <dbReference type="ARBA" id="ARBA00008281"/>
    </source>
</evidence>
<dbReference type="Proteomes" id="UP000184292">
    <property type="component" value="Unassembled WGS sequence"/>
</dbReference>
<dbReference type="Pfam" id="PF03748">
    <property type="entry name" value="FliL"/>
    <property type="match status" value="1"/>
</dbReference>
<sequence>MTDATTDEAEAAPRKKKGLKGPLLIGLLLALLGGGGGAAAVMLGLLGGDSHGGEAGPSTEEEAAPLTPMEEVAFVALEPMVVNLPPGSARDFLSFRATLEVHPDAVADVEAVVPRVVDVLNTYLRTLDPAALEDPTFLPRTRGQLLRRVQIVAGEDRVRDILIIEFVLN</sequence>
<evidence type="ECO:0000256" key="8">
    <source>
        <dbReference type="ARBA" id="ARBA00022989"/>
    </source>
</evidence>
<evidence type="ECO:0000256" key="1">
    <source>
        <dbReference type="ARBA" id="ARBA00002254"/>
    </source>
</evidence>
<dbReference type="OrthoDB" id="7619358at2"/>
<comment type="similarity">
    <text evidence="3 10">Belongs to the FliL family.</text>
</comment>
<evidence type="ECO:0000256" key="5">
    <source>
        <dbReference type="ARBA" id="ARBA00022500"/>
    </source>
</evidence>
<evidence type="ECO:0000313" key="11">
    <source>
        <dbReference type="EMBL" id="SHJ05661.1"/>
    </source>
</evidence>
<evidence type="ECO:0000256" key="4">
    <source>
        <dbReference type="ARBA" id="ARBA00022475"/>
    </source>
</evidence>
<dbReference type="GO" id="GO:0006935">
    <property type="term" value="P:chemotaxis"/>
    <property type="evidence" value="ECO:0007669"/>
    <property type="project" value="UniProtKB-KW"/>
</dbReference>